<evidence type="ECO:0000313" key="11">
    <source>
        <dbReference type="Proteomes" id="UP000245946"/>
    </source>
</evidence>
<protein>
    <recommendedName>
        <fullName evidence="6">Kinesin-like protein</fullName>
    </recommendedName>
</protein>
<reference evidence="10 11" key="1">
    <citation type="journal article" date="2018" name="Mol. Biol. Evol.">
        <title>Broad Genomic Sampling Reveals a Smut Pathogenic Ancestry of the Fungal Clade Ustilaginomycotina.</title>
        <authorList>
            <person name="Kijpornyongpan T."/>
            <person name="Mondo S.J."/>
            <person name="Barry K."/>
            <person name="Sandor L."/>
            <person name="Lee J."/>
            <person name="Lipzen A."/>
            <person name="Pangilinan J."/>
            <person name="LaButti K."/>
            <person name="Hainaut M."/>
            <person name="Henrissat B."/>
            <person name="Grigoriev I.V."/>
            <person name="Spatafora J.W."/>
            <person name="Aime M.C."/>
        </authorList>
    </citation>
    <scope>NUCLEOTIDE SEQUENCE [LARGE SCALE GENOMIC DNA]</scope>
    <source>
        <strain evidence="10 11">MCA 4186</strain>
    </source>
</reference>
<feature type="compositionally biased region" description="Low complexity" evidence="8">
    <location>
        <begin position="779"/>
        <end position="788"/>
    </location>
</feature>
<dbReference type="OrthoDB" id="3176171at2759"/>
<dbReference type="Gene3D" id="3.40.850.10">
    <property type="entry name" value="Kinesin motor domain"/>
    <property type="match status" value="1"/>
</dbReference>
<dbReference type="Pfam" id="PF00225">
    <property type="entry name" value="Kinesin"/>
    <property type="match status" value="1"/>
</dbReference>
<dbReference type="GO" id="GO:0005874">
    <property type="term" value="C:microtubule"/>
    <property type="evidence" value="ECO:0007669"/>
    <property type="project" value="UniProtKB-KW"/>
</dbReference>
<keyword evidence="11" id="KW-1185">Reference proteome</keyword>
<dbReference type="PROSITE" id="PS50067">
    <property type="entry name" value="KINESIN_MOTOR_2"/>
    <property type="match status" value="1"/>
</dbReference>
<dbReference type="PANTHER" id="PTHR47968:SF75">
    <property type="entry name" value="CENTROMERE-ASSOCIATED PROTEIN E"/>
    <property type="match status" value="1"/>
</dbReference>
<evidence type="ECO:0000256" key="5">
    <source>
        <dbReference type="PROSITE-ProRule" id="PRU00283"/>
    </source>
</evidence>
<evidence type="ECO:0000256" key="3">
    <source>
        <dbReference type="ARBA" id="ARBA00023054"/>
    </source>
</evidence>
<dbReference type="SMART" id="SM00129">
    <property type="entry name" value="KISc"/>
    <property type="match status" value="1"/>
</dbReference>
<dbReference type="GeneID" id="37268132"/>
<dbReference type="SUPFAM" id="SSF52540">
    <property type="entry name" value="P-loop containing nucleoside triphosphate hydrolases"/>
    <property type="match status" value="1"/>
</dbReference>
<dbReference type="PROSITE" id="PS00411">
    <property type="entry name" value="KINESIN_MOTOR_1"/>
    <property type="match status" value="1"/>
</dbReference>
<accession>A0A316Z7D1</accession>
<dbReference type="GO" id="GO:0003777">
    <property type="term" value="F:microtubule motor activity"/>
    <property type="evidence" value="ECO:0007669"/>
    <property type="project" value="InterPro"/>
</dbReference>
<dbReference type="InterPro" id="IPR027640">
    <property type="entry name" value="Kinesin-like_fam"/>
</dbReference>
<dbReference type="GO" id="GO:0005524">
    <property type="term" value="F:ATP binding"/>
    <property type="evidence" value="ECO:0007669"/>
    <property type="project" value="UniProtKB-UniRule"/>
</dbReference>
<dbReference type="InterPro" id="IPR019821">
    <property type="entry name" value="Kinesin_motor_CS"/>
</dbReference>
<feature type="region of interest" description="Disordered" evidence="8">
    <location>
        <begin position="515"/>
        <end position="553"/>
    </location>
</feature>
<sequence>MLGAAVDPTTPLARPASPVKFRAKITDGLSSRRKPETPGAGRSGTPQHGHGLGISVGRASPRRRASGAIAVPALAGGEVDDETGESSFFYADEVETASDERESVVVHVRLRPPRATEKCAWVPSPLTAALSLEASLAAARVQPGAALPFAFDGLHTGSSNRPVYVAVARPLVRAALSGYDAVIFAYGQTASGKTFTLSGDDAGREPGIIPRAVRDVFRGIRQSESTREWLLRASYLEIHNEVVKDLLCPESVPQIRQDSKKGGRGTFVAPLHEEVVTTQAAVRALLARGQENRHVGATDWNERSSRSHTCFKLTLESWERDAHGAPSTPESRIGKKIRISELSLIDLAGSEKYVSQGADRRAEGANINKSLLTLGKVIYALGERSAARSEAHVPYRDSKLTRVLQNSLSGNARVAVVCTINPAPGAVDESLSTLAFAKRVKKVSLHARRNEVDAEFGGLNPEAQAVIVRYMNEAEELRAQLAARQGAATSKVGRDEVDALQFKLDEIRKCFMRGRGEEAGDSDDELDDERTSAGPSSPARTTSSEADDGDETPALTRARLREAQARIAELEARLAAPPALPAGWEAMDASARTAKARQLQQYVQQLETVTTMHEHELEQRSLPQHQLAHQLKLAEKKAQEQERVMAELARAAERCKRDFERERKAKQRLIRLMHADTAQQVASLRSPAKGSAASLLSASRHLGERPASSLGMNHPDGDSGERSPFASSAAHGRSPMAPAKPSGLRVQTRARRSVSQDSAALMQSGAGRARFVDMPSPPRTEASMMSTSASSRDIMAHLARQAGMMSPTKSSMWLAQDMDEMVNELPSTSLSDLTG</sequence>
<dbReference type="Proteomes" id="UP000245946">
    <property type="component" value="Unassembled WGS sequence"/>
</dbReference>
<feature type="binding site" evidence="5">
    <location>
        <begin position="187"/>
        <end position="194"/>
    </location>
    <ligand>
        <name>ATP</name>
        <dbReference type="ChEBI" id="CHEBI:30616"/>
    </ligand>
</feature>
<feature type="compositionally biased region" description="Acidic residues" evidence="8">
    <location>
        <begin position="519"/>
        <end position="528"/>
    </location>
</feature>
<dbReference type="InterPro" id="IPR027417">
    <property type="entry name" value="P-loop_NTPase"/>
</dbReference>
<gene>
    <name evidence="10" type="ORF">FA09DRAFT_308637</name>
</gene>
<name>A0A316Z7D1_9BASI</name>
<feature type="region of interest" description="Disordered" evidence="8">
    <location>
        <begin position="1"/>
        <end position="61"/>
    </location>
</feature>
<evidence type="ECO:0000256" key="2">
    <source>
        <dbReference type="ARBA" id="ARBA00022840"/>
    </source>
</evidence>
<dbReference type="InterPro" id="IPR001752">
    <property type="entry name" value="Kinesin_motor_dom"/>
</dbReference>
<feature type="domain" description="Kinesin motor" evidence="9">
    <location>
        <begin position="103"/>
        <end position="443"/>
    </location>
</feature>
<dbReference type="STRING" id="58919.A0A316Z7D1"/>
<dbReference type="CDD" id="cd01374">
    <property type="entry name" value="KISc_CENP_E"/>
    <property type="match status" value="1"/>
</dbReference>
<keyword evidence="2 5" id="KW-0067">ATP-binding</keyword>
<dbReference type="RefSeq" id="XP_025597788.1">
    <property type="nucleotide sequence ID" value="XM_025740586.1"/>
</dbReference>
<evidence type="ECO:0000256" key="8">
    <source>
        <dbReference type="SAM" id="MobiDB-lite"/>
    </source>
</evidence>
<dbReference type="EMBL" id="KZ819294">
    <property type="protein sequence ID" value="PWN97509.1"/>
    <property type="molecule type" value="Genomic_DNA"/>
</dbReference>
<evidence type="ECO:0000256" key="1">
    <source>
        <dbReference type="ARBA" id="ARBA00022741"/>
    </source>
</evidence>
<feature type="region of interest" description="Disordered" evidence="8">
    <location>
        <begin position="704"/>
        <end position="788"/>
    </location>
</feature>
<keyword evidence="4 5" id="KW-0505">Motor protein</keyword>
<dbReference type="InterPro" id="IPR036961">
    <property type="entry name" value="Kinesin_motor_dom_sf"/>
</dbReference>
<dbReference type="PANTHER" id="PTHR47968">
    <property type="entry name" value="CENTROMERE PROTEIN E"/>
    <property type="match status" value="1"/>
</dbReference>
<keyword evidence="6" id="KW-0493">Microtubule</keyword>
<keyword evidence="1 5" id="KW-0547">Nucleotide-binding</keyword>
<dbReference type="GO" id="GO:0007018">
    <property type="term" value="P:microtubule-based movement"/>
    <property type="evidence" value="ECO:0007669"/>
    <property type="project" value="InterPro"/>
</dbReference>
<evidence type="ECO:0000313" key="10">
    <source>
        <dbReference type="EMBL" id="PWN97509.1"/>
    </source>
</evidence>
<dbReference type="GO" id="GO:0008017">
    <property type="term" value="F:microtubule binding"/>
    <property type="evidence" value="ECO:0007669"/>
    <property type="project" value="InterPro"/>
</dbReference>
<feature type="compositionally biased region" description="Polar residues" evidence="8">
    <location>
        <begin position="533"/>
        <end position="544"/>
    </location>
</feature>
<evidence type="ECO:0000256" key="6">
    <source>
        <dbReference type="RuleBase" id="RU000394"/>
    </source>
</evidence>
<keyword evidence="3 7" id="KW-0175">Coiled coil</keyword>
<evidence type="ECO:0000259" key="9">
    <source>
        <dbReference type="PROSITE" id="PS50067"/>
    </source>
</evidence>
<dbReference type="PRINTS" id="PR00380">
    <property type="entry name" value="KINESINHEAVY"/>
</dbReference>
<evidence type="ECO:0000256" key="4">
    <source>
        <dbReference type="ARBA" id="ARBA00023175"/>
    </source>
</evidence>
<dbReference type="AlphaFoldDB" id="A0A316Z7D1"/>
<proteinExistence type="inferred from homology"/>
<feature type="coiled-coil region" evidence="7">
    <location>
        <begin position="624"/>
        <end position="665"/>
    </location>
</feature>
<comment type="similarity">
    <text evidence="5 6">Belongs to the TRAFAC class myosin-kinesin ATPase superfamily. Kinesin family.</text>
</comment>
<organism evidence="10 11">
    <name type="scientific">Tilletiopsis washingtonensis</name>
    <dbReference type="NCBI Taxonomy" id="58919"/>
    <lineage>
        <taxon>Eukaryota</taxon>
        <taxon>Fungi</taxon>
        <taxon>Dikarya</taxon>
        <taxon>Basidiomycota</taxon>
        <taxon>Ustilaginomycotina</taxon>
        <taxon>Exobasidiomycetes</taxon>
        <taxon>Entylomatales</taxon>
        <taxon>Entylomatales incertae sedis</taxon>
        <taxon>Tilletiopsis</taxon>
    </lineage>
</organism>
<evidence type="ECO:0000256" key="7">
    <source>
        <dbReference type="SAM" id="Coils"/>
    </source>
</evidence>